<dbReference type="PANTHER" id="PTHR43773">
    <property type="entry name" value="MAGNESIUM TRANSPORTER MGTE"/>
    <property type="match status" value="1"/>
</dbReference>
<evidence type="ECO:0000313" key="12">
    <source>
        <dbReference type="Proteomes" id="UP000579136"/>
    </source>
</evidence>
<dbReference type="EMBL" id="JACHHF010000003">
    <property type="protein sequence ID" value="MBB5175857.1"/>
    <property type="molecule type" value="Genomic_DNA"/>
</dbReference>
<keyword evidence="3 9" id="KW-0813">Transport</keyword>
<feature type="transmembrane region" description="Helical" evidence="9">
    <location>
        <begin position="303"/>
        <end position="323"/>
    </location>
</feature>
<comment type="caution">
    <text evidence="11">The sequence shown here is derived from an EMBL/GenBank/DDBJ whole genome shotgun (WGS) entry which is preliminary data.</text>
</comment>
<accession>A0A9Q2HFT4</accession>
<feature type="transmembrane region" description="Helical" evidence="9">
    <location>
        <begin position="335"/>
        <end position="356"/>
    </location>
</feature>
<dbReference type="SMART" id="SM00924">
    <property type="entry name" value="MgtE_N"/>
    <property type="match status" value="1"/>
</dbReference>
<evidence type="ECO:0000256" key="5">
    <source>
        <dbReference type="ARBA" id="ARBA00022842"/>
    </source>
</evidence>
<feature type="transmembrane region" description="Helical" evidence="9">
    <location>
        <begin position="377"/>
        <end position="400"/>
    </location>
</feature>
<dbReference type="GO" id="GO:0015095">
    <property type="term" value="F:magnesium ion transmembrane transporter activity"/>
    <property type="evidence" value="ECO:0007669"/>
    <property type="project" value="UniProtKB-UniRule"/>
</dbReference>
<dbReference type="Gene3D" id="3.10.580.10">
    <property type="entry name" value="CBS-domain"/>
    <property type="match status" value="1"/>
</dbReference>
<evidence type="ECO:0000256" key="4">
    <source>
        <dbReference type="ARBA" id="ARBA00022692"/>
    </source>
</evidence>
<reference evidence="11 12" key="1">
    <citation type="submission" date="2020-08" db="EMBL/GenBank/DDBJ databases">
        <title>Genomic Encyclopedia of Type Strains, Phase IV (KMG-IV): sequencing the most valuable type-strain genomes for metagenomic binning, comparative biology and taxonomic classification.</title>
        <authorList>
            <person name="Goeker M."/>
        </authorList>
    </citation>
    <scope>NUCLEOTIDE SEQUENCE [LARGE SCALE GENOMIC DNA]</scope>
    <source>
        <strain evidence="11 12">DSM 19163</strain>
    </source>
</reference>
<evidence type="ECO:0000259" key="10">
    <source>
        <dbReference type="PROSITE" id="PS51371"/>
    </source>
</evidence>
<dbReference type="Proteomes" id="UP000579136">
    <property type="component" value="Unassembled WGS sequence"/>
</dbReference>
<comment type="subunit">
    <text evidence="9">Homodimer.</text>
</comment>
<dbReference type="CDD" id="cd04606">
    <property type="entry name" value="CBS_pair_Mg_transporter"/>
    <property type="match status" value="1"/>
</dbReference>
<organism evidence="11 12">
    <name type="scientific">Nosocomiicoccus ampullae</name>
    <dbReference type="NCBI Taxonomy" id="489910"/>
    <lineage>
        <taxon>Bacteria</taxon>
        <taxon>Bacillati</taxon>
        <taxon>Bacillota</taxon>
        <taxon>Bacilli</taxon>
        <taxon>Bacillales</taxon>
        <taxon>Staphylococcaceae</taxon>
        <taxon>Nosocomiicoccus</taxon>
    </lineage>
</organism>
<proteinExistence type="inferred from homology"/>
<dbReference type="InterPro" id="IPR036739">
    <property type="entry name" value="SLC41_membr_dom_sf"/>
</dbReference>
<keyword evidence="8" id="KW-0129">CBS domain</keyword>
<name>A0A9Q2HFT4_9STAP</name>
<dbReference type="InterPro" id="IPR006669">
    <property type="entry name" value="MgtE_transporter"/>
</dbReference>
<dbReference type="GO" id="GO:0046872">
    <property type="term" value="F:metal ion binding"/>
    <property type="evidence" value="ECO:0007669"/>
    <property type="project" value="UniProtKB-KW"/>
</dbReference>
<keyword evidence="9" id="KW-0479">Metal-binding</keyword>
<dbReference type="Pfam" id="PF00571">
    <property type="entry name" value="CBS"/>
    <property type="match status" value="2"/>
</dbReference>
<comment type="subcellular location">
    <subcellularLocation>
        <location evidence="9">Cell membrane</location>
        <topology evidence="9">Multi-pass membrane protein</topology>
    </subcellularLocation>
    <subcellularLocation>
        <location evidence="1">Membrane</location>
        <topology evidence="1">Multi-pass membrane protein</topology>
    </subcellularLocation>
</comment>
<dbReference type="SUPFAM" id="SSF158791">
    <property type="entry name" value="MgtE N-terminal domain-like"/>
    <property type="match status" value="1"/>
</dbReference>
<dbReference type="Pfam" id="PF03448">
    <property type="entry name" value="MgtE_N"/>
    <property type="match status" value="1"/>
</dbReference>
<dbReference type="PANTHER" id="PTHR43773:SF1">
    <property type="entry name" value="MAGNESIUM TRANSPORTER MGTE"/>
    <property type="match status" value="1"/>
</dbReference>
<dbReference type="Pfam" id="PF01769">
    <property type="entry name" value="MgtE"/>
    <property type="match status" value="1"/>
</dbReference>
<comment type="similarity">
    <text evidence="2 9">Belongs to the SLC41A transporter family.</text>
</comment>
<keyword evidence="12" id="KW-1185">Reference proteome</keyword>
<feature type="transmembrane region" description="Helical" evidence="9">
    <location>
        <begin position="406"/>
        <end position="430"/>
    </location>
</feature>
<evidence type="ECO:0000256" key="2">
    <source>
        <dbReference type="ARBA" id="ARBA00009749"/>
    </source>
</evidence>
<evidence type="ECO:0000256" key="6">
    <source>
        <dbReference type="ARBA" id="ARBA00022989"/>
    </source>
</evidence>
<comment type="function">
    <text evidence="9">Acts as a magnesium transporter.</text>
</comment>
<dbReference type="PROSITE" id="PS51371">
    <property type="entry name" value="CBS"/>
    <property type="match status" value="2"/>
</dbReference>
<dbReference type="SMART" id="SM00116">
    <property type="entry name" value="CBS"/>
    <property type="match status" value="2"/>
</dbReference>
<evidence type="ECO:0000256" key="3">
    <source>
        <dbReference type="ARBA" id="ARBA00022448"/>
    </source>
</evidence>
<dbReference type="SUPFAM" id="SSF161093">
    <property type="entry name" value="MgtE membrane domain-like"/>
    <property type="match status" value="1"/>
</dbReference>
<comment type="caution">
    <text evidence="9">Lacks conserved residue(s) required for the propagation of feature annotation.</text>
</comment>
<feature type="domain" description="CBS" evidence="10">
    <location>
        <begin position="220"/>
        <end position="276"/>
    </location>
</feature>
<dbReference type="InterPro" id="IPR046342">
    <property type="entry name" value="CBS_dom_sf"/>
</dbReference>
<evidence type="ECO:0000256" key="7">
    <source>
        <dbReference type="ARBA" id="ARBA00023136"/>
    </source>
</evidence>
<evidence type="ECO:0000313" key="11">
    <source>
        <dbReference type="EMBL" id="MBB5175857.1"/>
    </source>
</evidence>
<feature type="domain" description="CBS" evidence="10">
    <location>
        <begin position="156"/>
        <end position="219"/>
    </location>
</feature>
<dbReference type="InterPro" id="IPR006667">
    <property type="entry name" value="SLC41_membr_dom"/>
</dbReference>
<dbReference type="AlphaFoldDB" id="A0A9Q2HFT4"/>
<keyword evidence="7 9" id="KW-0472">Membrane</keyword>
<dbReference type="InterPro" id="IPR000644">
    <property type="entry name" value="CBS_dom"/>
</dbReference>
<keyword evidence="9" id="KW-1003">Cell membrane</keyword>
<dbReference type="Gene3D" id="1.25.60.10">
    <property type="entry name" value="MgtE N-terminal domain-like"/>
    <property type="match status" value="1"/>
</dbReference>
<sequence>MKELSVDTDTTNTDHVEDIEKKEAYDELIVLLENEDYEPFRENFLKLHEYEQGEFYSLLDNEDRDKLYRLLSPKEISDFFDTLTLSDEEMEEILTGMDARYAAQVLGAMQYDNAADIMNFLPKEVMMSFLALMERDDREEIRILMNYEDDTAGGIMTTEFVSIDSEMTVHQAMEHLRRVAPNSETIYYIFVTDINNKLVGIISLRDLIIADEDEYIGDIMKERVISVNVSDDQEEVAYVMRDYNFLAVPVLDYQEHLVGIITADDIMDVIQEEAEEDYYRLAGMSDEGSPLDDSSFTAAKKRLPWLIGLTLMGMITATMLSTFEDTLEKVALLGAFIPIIGGMAGNAGTQSLAVAVRGLATGDIKRASLLKLAMKDIFTGMMTGITCAVLLFIIITILFGQPVVGLIVSVSLFVAMTVATLTGTFIPMGMSKLGIDPAVASGPFITTSNDIISLMIYFSLANALMGALT</sequence>
<dbReference type="SUPFAM" id="SSF54631">
    <property type="entry name" value="CBS-domain pair"/>
    <property type="match status" value="1"/>
</dbReference>
<evidence type="ECO:0000256" key="8">
    <source>
        <dbReference type="PROSITE-ProRule" id="PRU00703"/>
    </source>
</evidence>
<keyword evidence="5 9" id="KW-0460">Magnesium</keyword>
<dbReference type="InterPro" id="IPR006668">
    <property type="entry name" value="Mg_transptr_MgtE_intracell_dom"/>
</dbReference>
<dbReference type="NCBIfam" id="TIGR00400">
    <property type="entry name" value="mgtE"/>
    <property type="match status" value="1"/>
</dbReference>
<evidence type="ECO:0000256" key="1">
    <source>
        <dbReference type="ARBA" id="ARBA00004141"/>
    </source>
</evidence>
<keyword evidence="4 9" id="KW-0812">Transmembrane</keyword>
<dbReference type="InterPro" id="IPR038076">
    <property type="entry name" value="MgtE_N_sf"/>
</dbReference>
<evidence type="ECO:0000256" key="9">
    <source>
        <dbReference type="RuleBase" id="RU362011"/>
    </source>
</evidence>
<keyword evidence="6 9" id="KW-1133">Transmembrane helix</keyword>
<gene>
    <name evidence="11" type="ORF">HNQ45_000732</name>
</gene>
<dbReference type="Gene3D" id="1.10.357.20">
    <property type="entry name" value="SLC41 divalent cation transporters, integral membrane domain"/>
    <property type="match status" value="1"/>
</dbReference>
<protein>
    <recommendedName>
        <fullName evidence="9">Magnesium transporter MgtE</fullName>
    </recommendedName>
</protein>
<dbReference type="GO" id="GO:0005886">
    <property type="term" value="C:plasma membrane"/>
    <property type="evidence" value="ECO:0007669"/>
    <property type="project" value="UniProtKB-SubCell"/>
</dbReference>